<proteinExistence type="predicted"/>
<dbReference type="EMBL" id="CADCXU010019880">
    <property type="protein sequence ID" value="CAB0007983.1"/>
    <property type="molecule type" value="Genomic_DNA"/>
</dbReference>
<reference evidence="1 2" key="1">
    <citation type="submission" date="2020-02" db="EMBL/GenBank/DDBJ databases">
        <authorList>
            <person name="Ferguson B K."/>
        </authorList>
    </citation>
    <scope>NUCLEOTIDE SEQUENCE [LARGE SCALE GENOMIC DNA]</scope>
</reference>
<accession>A0A6H5GVX4</accession>
<sequence length="104" mass="10923">ISALIARVSSLVIGARSTAAWTKVDRGMSQGGAWDAFFSTGRRVLSDSACRPLEGEDPPNGEAERDADSVEVICIIVGPVLHQWNANGAVRVATLPPPLPPCSI</sequence>
<evidence type="ECO:0000313" key="1">
    <source>
        <dbReference type="EMBL" id="CAB0007983.1"/>
    </source>
</evidence>
<gene>
    <name evidence="1" type="ORF">NTEN_LOCUS13229</name>
</gene>
<dbReference type="Proteomes" id="UP000479000">
    <property type="component" value="Unassembled WGS sequence"/>
</dbReference>
<feature type="non-terminal residue" evidence="1">
    <location>
        <position position="1"/>
    </location>
</feature>
<dbReference type="AlphaFoldDB" id="A0A6H5GVX4"/>
<keyword evidence="2" id="KW-1185">Reference proteome</keyword>
<protein>
    <submittedName>
        <fullName evidence="1">Uncharacterized protein</fullName>
    </submittedName>
</protein>
<evidence type="ECO:0000313" key="2">
    <source>
        <dbReference type="Proteomes" id="UP000479000"/>
    </source>
</evidence>
<organism evidence="1 2">
    <name type="scientific">Nesidiocoris tenuis</name>
    <dbReference type="NCBI Taxonomy" id="355587"/>
    <lineage>
        <taxon>Eukaryota</taxon>
        <taxon>Metazoa</taxon>
        <taxon>Ecdysozoa</taxon>
        <taxon>Arthropoda</taxon>
        <taxon>Hexapoda</taxon>
        <taxon>Insecta</taxon>
        <taxon>Pterygota</taxon>
        <taxon>Neoptera</taxon>
        <taxon>Paraneoptera</taxon>
        <taxon>Hemiptera</taxon>
        <taxon>Heteroptera</taxon>
        <taxon>Panheteroptera</taxon>
        <taxon>Cimicomorpha</taxon>
        <taxon>Miridae</taxon>
        <taxon>Dicyphina</taxon>
        <taxon>Nesidiocoris</taxon>
    </lineage>
</organism>
<name>A0A6H5GVX4_9HEMI</name>